<keyword evidence="1" id="KW-0732">Signal</keyword>
<sequence>MQFITAIFFLLGSIAAPAFGLPKSDVAATQEVFHLTSPLTLTLFNFIYTLNYTVTHETVSSPPKHGPAPAPVAGASAYCSISWISVKGAQGCYSPCKNTDAHNSFYTYLSSHDAKSNLTVTIWQNYVAPNGKLRALQWHREFTHEHPTKGRLVM</sequence>
<gene>
    <name evidence="2" type="ORF">K470DRAFT_264625</name>
</gene>
<evidence type="ECO:0000313" key="3">
    <source>
        <dbReference type="Proteomes" id="UP000799421"/>
    </source>
</evidence>
<evidence type="ECO:0000256" key="1">
    <source>
        <dbReference type="SAM" id="SignalP"/>
    </source>
</evidence>
<dbReference type="EMBL" id="MU005983">
    <property type="protein sequence ID" value="KAF2860348.1"/>
    <property type="molecule type" value="Genomic_DNA"/>
</dbReference>
<proteinExistence type="predicted"/>
<organism evidence="2 3">
    <name type="scientific">Piedraia hortae CBS 480.64</name>
    <dbReference type="NCBI Taxonomy" id="1314780"/>
    <lineage>
        <taxon>Eukaryota</taxon>
        <taxon>Fungi</taxon>
        <taxon>Dikarya</taxon>
        <taxon>Ascomycota</taxon>
        <taxon>Pezizomycotina</taxon>
        <taxon>Dothideomycetes</taxon>
        <taxon>Dothideomycetidae</taxon>
        <taxon>Capnodiales</taxon>
        <taxon>Piedraiaceae</taxon>
        <taxon>Piedraia</taxon>
    </lineage>
</organism>
<accession>A0A6A7C0U6</accession>
<reference evidence="2" key="1">
    <citation type="journal article" date="2020" name="Stud. Mycol.">
        <title>101 Dothideomycetes genomes: a test case for predicting lifestyles and emergence of pathogens.</title>
        <authorList>
            <person name="Haridas S."/>
            <person name="Albert R."/>
            <person name="Binder M."/>
            <person name="Bloem J."/>
            <person name="Labutti K."/>
            <person name="Salamov A."/>
            <person name="Andreopoulos B."/>
            <person name="Baker S."/>
            <person name="Barry K."/>
            <person name="Bills G."/>
            <person name="Bluhm B."/>
            <person name="Cannon C."/>
            <person name="Castanera R."/>
            <person name="Culley D."/>
            <person name="Daum C."/>
            <person name="Ezra D."/>
            <person name="Gonzalez J."/>
            <person name="Henrissat B."/>
            <person name="Kuo A."/>
            <person name="Liang C."/>
            <person name="Lipzen A."/>
            <person name="Lutzoni F."/>
            <person name="Magnuson J."/>
            <person name="Mondo S."/>
            <person name="Nolan M."/>
            <person name="Ohm R."/>
            <person name="Pangilinan J."/>
            <person name="Park H.-J."/>
            <person name="Ramirez L."/>
            <person name="Alfaro M."/>
            <person name="Sun H."/>
            <person name="Tritt A."/>
            <person name="Yoshinaga Y."/>
            <person name="Zwiers L.-H."/>
            <person name="Turgeon B."/>
            <person name="Goodwin S."/>
            <person name="Spatafora J."/>
            <person name="Crous P."/>
            <person name="Grigoriev I."/>
        </authorList>
    </citation>
    <scope>NUCLEOTIDE SEQUENCE</scope>
    <source>
        <strain evidence="2">CBS 480.64</strain>
    </source>
</reference>
<dbReference type="AlphaFoldDB" id="A0A6A7C0U6"/>
<evidence type="ECO:0000313" key="2">
    <source>
        <dbReference type="EMBL" id="KAF2860348.1"/>
    </source>
</evidence>
<protein>
    <submittedName>
        <fullName evidence="2">Uncharacterized protein</fullName>
    </submittedName>
</protein>
<keyword evidence="3" id="KW-1185">Reference proteome</keyword>
<feature type="signal peptide" evidence="1">
    <location>
        <begin position="1"/>
        <end position="20"/>
    </location>
</feature>
<dbReference type="Proteomes" id="UP000799421">
    <property type="component" value="Unassembled WGS sequence"/>
</dbReference>
<feature type="chain" id="PRO_5025462517" evidence="1">
    <location>
        <begin position="21"/>
        <end position="154"/>
    </location>
</feature>
<name>A0A6A7C0U6_9PEZI</name>